<accession>A0A4R2JAT7</accession>
<feature type="domain" description="Activator of Hsp90 ATPase homologue 1/2-like C-terminal" evidence="2">
    <location>
        <begin position="13"/>
        <end position="128"/>
    </location>
</feature>
<dbReference type="CDD" id="cd07814">
    <property type="entry name" value="SRPBCC_CalC_Aha1-like"/>
    <property type="match status" value="1"/>
</dbReference>
<reference evidence="3 4" key="1">
    <citation type="submission" date="2019-03" db="EMBL/GenBank/DDBJ databases">
        <title>Genomic Encyclopedia of Type Strains, Phase IV (KMG-IV): sequencing the most valuable type-strain genomes for metagenomic binning, comparative biology and taxonomic classification.</title>
        <authorList>
            <person name="Goeker M."/>
        </authorList>
    </citation>
    <scope>NUCLEOTIDE SEQUENCE [LARGE SCALE GENOMIC DNA]</scope>
    <source>
        <strain evidence="3 4">DSM 45934</strain>
    </source>
</reference>
<evidence type="ECO:0000259" key="2">
    <source>
        <dbReference type="Pfam" id="PF08327"/>
    </source>
</evidence>
<dbReference type="InterPro" id="IPR013538">
    <property type="entry name" value="ASHA1/2-like_C"/>
</dbReference>
<protein>
    <submittedName>
        <fullName evidence="3">Uncharacterized protein YndB with AHSA1/START domain</fullName>
    </submittedName>
</protein>
<organism evidence="3 4">
    <name type="scientific">Actinocrispum wychmicini</name>
    <dbReference type="NCBI Taxonomy" id="1213861"/>
    <lineage>
        <taxon>Bacteria</taxon>
        <taxon>Bacillati</taxon>
        <taxon>Actinomycetota</taxon>
        <taxon>Actinomycetes</taxon>
        <taxon>Pseudonocardiales</taxon>
        <taxon>Pseudonocardiaceae</taxon>
        <taxon>Actinocrispum</taxon>
    </lineage>
</organism>
<keyword evidence="4" id="KW-1185">Reference proteome</keyword>
<evidence type="ECO:0000256" key="1">
    <source>
        <dbReference type="ARBA" id="ARBA00006817"/>
    </source>
</evidence>
<dbReference type="Pfam" id="PF08327">
    <property type="entry name" value="AHSA1"/>
    <property type="match status" value="1"/>
</dbReference>
<dbReference type="Gene3D" id="3.30.530.20">
    <property type="match status" value="1"/>
</dbReference>
<comment type="caution">
    <text evidence="3">The sequence shown here is derived from an EMBL/GenBank/DDBJ whole genome shotgun (WGS) entry which is preliminary data.</text>
</comment>
<gene>
    <name evidence="3" type="ORF">EV192_111306</name>
</gene>
<dbReference type="InterPro" id="IPR023393">
    <property type="entry name" value="START-like_dom_sf"/>
</dbReference>
<evidence type="ECO:0000313" key="3">
    <source>
        <dbReference type="EMBL" id="TCO53109.1"/>
    </source>
</evidence>
<dbReference type="SUPFAM" id="SSF55961">
    <property type="entry name" value="Bet v1-like"/>
    <property type="match status" value="1"/>
</dbReference>
<dbReference type="Proteomes" id="UP000295680">
    <property type="component" value="Unassembled WGS sequence"/>
</dbReference>
<proteinExistence type="inferred from homology"/>
<evidence type="ECO:0000313" key="4">
    <source>
        <dbReference type="Proteomes" id="UP000295680"/>
    </source>
</evidence>
<dbReference type="RefSeq" id="WP_243727387.1">
    <property type="nucleotide sequence ID" value="NZ_SLWS01000011.1"/>
</dbReference>
<sequence>MTEAIEVDQFLGHPPAKVWRALTEPDLLARWLMPNDIKPVVGHRFHLHAEPVPAVNFAGGPVACEVLEIEPERLIKFAWGDHWTITWRLAPEGRGTRLILTHDGFGPDEELVRRIMNGGWRSRVLRKLINFLERSNAG</sequence>
<dbReference type="EMBL" id="SLWS01000011">
    <property type="protein sequence ID" value="TCO53109.1"/>
    <property type="molecule type" value="Genomic_DNA"/>
</dbReference>
<dbReference type="AlphaFoldDB" id="A0A4R2JAT7"/>
<name>A0A4R2JAT7_9PSEU</name>
<comment type="similarity">
    <text evidence="1">Belongs to the AHA1 family.</text>
</comment>